<feature type="domain" description="ComEC/Rec2-related protein" evidence="7">
    <location>
        <begin position="207"/>
        <end position="443"/>
    </location>
</feature>
<feature type="transmembrane region" description="Helical" evidence="6">
    <location>
        <begin position="29"/>
        <end position="48"/>
    </location>
</feature>
<comment type="subcellular location">
    <subcellularLocation>
        <location evidence="1">Cell membrane</location>
        <topology evidence="1">Multi-pass membrane protein</topology>
    </subcellularLocation>
</comment>
<dbReference type="Proteomes" id="UP000006427">
    <property type="component" value="Unassembled WGS sequence"/>
</dbReference>
<protein>
    <submittedName>
        <fullName evidence="8">ComEC/Rec2-related protein</fullName>
    </submittedName>
</protein>
<evidence type="ECO:0000259" key="7">
    <source>
        <dbReference type="Pfam" id="PF03772"/>
    </source>
</evidence>
<gene>
    <name evidence="8" type="ORF">Dpep_0079</name>
</gene>
<feature type="transmembrane region" description="Helical" evidence="6">
    <location>
        <begin position="428"/>
        <end position="447"/>
    </location>
</feature>
<comment type="caution">
    <text evidence="8">The sequence shown here is derived from an EMBL/GenBank/DDBJ whole genome shotgun (WGS) entry which is preliminary data.</text>
</comment>
<dbReference type="OrthoDB" id="9761531at2"/>
<dbReference type="PaxDb" id="469381-Dpep_0079"/>
<dbReference type="AlphaFoldDB" id="D2Z2F5"/>
<evidence type="ECO:0000256" key="2">
    <source>
        <dbReference type="ARBA" id="ARBA00022475"/>
    </source>
</evidence>
<reference evidence="8 9" key="1">
    <citation type="journal article" date="2010" name="Stand. Genomic Sci.">
        <title>Permanent draft genome sequence of Dethiosulfovibrio peptidovorans type strain (SEBR 4207).</title>
        <authorList>
            <person name="Labutti K."/>
            <person name="Mayilraj S."/>
            <person name="Clum A."/>
            <person name="Lucas S."/>
            <person name="Glavina Del Rio T."/>
            <person name="Nolan M."/>
            <person name="Tice H."/>
            <person name="Cheng J.F."/>
            <person name="Pitluck S."/>
            <person name="Liolios K."/>
            <person name="Ivanova N."/>
            <person name="Mavromatis K."/>
            <person name="Mikhailova N."/>
            <person name="Pati A."/>
            <person name="Goodwin L."/>
            <person name="Chen A."/>
            <person name="Palaniappan K."/>
            <person name="Land M."/>
            <person name="Hauser L."/>
            <person name="Chang Y.J."/>
            <person name="Jeffries C.D."/>
            <person name="Rohde M."/>
            <person name="Spring S."/>
            <person name="Goker M."/>
            <person name="Woyke T."/>
            <person name="Bristow J."/>
            <person name="Eisen J.A."/>
            <person name="Markowitz V."/>
            <person name="Hugenholtz P."/>
            <person name="Kyrpides N.C."/>
            <person name="Klenk H.P."/>
            <person name="Lapidus A."/>
        </authorList>
    </citation>
    <scope>NUCLEOTIDE SEQUENCE [LARGE SCALE GENOMIC DNA]</scope>
    <source>
        <strain evidence="8 9">DSM 11002</strain>
    </source>
</reference>
<dbReference type="RefSeq" id="WP_005658595.1">
    <property type="nucleotide sequence ID" value="NZ_ABTR02000001.1"/>
</dbReference>
<feature type="transmembrane region" description="Helical" evidence="6">
    <location>
        <begin position="55"/>
        <end position="76"/>
    </location>
</feature>
<accession>D2Z2F5</accession>
<dbReference type="InterPro" id="IPR052159">
    <property type="entry name" value="Competence_DNA_uptake"/>
</dbReference>
<feature type="transmembrane region" description="Helical" evidence="6">
    <location>
        <begin position="345"/>
        <end position="367"/>
    </location>
</feature>
<dbReference type="PANTHER" id="PTHR30619">
    <property type="entry name" value="DNA INTERNALIZATION/COMPETENCE PROTEIN COMEC/REC2"/>
    <property type="match status" value="1"/>
</dbReference>
<evidence type="ECO:0000256" key="1">
    <source>
        <dbReference type="ARBA" id="ARBA00004651"/>
    </source>
</evidence>
<dbReference type="EMBL" id="ABTR02000001">
    <property type="protein sequence ID" value="EFC90111.1"/>
    <property type="molecule type" value="Genomic_DNA"/>
</dbReference>
<name>D2Z2F5_9BACT</name>
<keyword evidence="3 6" id="KW-0812">Transmembrane</keyword>
<keyword evidence="5 6" id="KW-0472">Membrane</keyword>
<evidence type="ECO:0000256" key="3">
    <source>
        <dbReference type="ARBA" id="ARBA00022692"/>
    </source>
</evidence>
<dbReference type="InterPro" id="IPR004477">
    <property type="entry name" value="ComEC_N"/>
</dbReference>
<dbReference type="GO" id="GO:0005886">
    <property type="term" value="C:plasma membrane"/>
    <property type="evidence" value="ECO:0007669"/>
    <property type="project" value="UniProtKB-SubCell"/>
</dbReference>
<feature type="transmembrane region" description="Helical" evidence="6">
    <location>
        <begin position="314"/>
        <end position="333"/>
    </location>
</feature>
<feature type="transmembrane region" description="Helical" evidence="6">
    <location>
        <begin position="373"/>
        <end position="394"/>
    </location>
</feature>
<dbReference type="PANTHER" id="PTHR30619:SF7">
    <property type="entry name" value="BETA-LACTAMASE DOMAIN PROTEIN"/>
    <property type="match status" value="1"/>
</dbReference>
<evidence type="ECO:0000313" key="8">
    <source>
        <dbReference type="EMBL" id="EFC90111.1"/>
    </source>
</evidence>
<evidence type="ECO:0000313" key="9">
    <source>
        <dbReference type="Proteomes" id="UP000006427"/>
    </source>
</evidence>
<evidence type="ECO:0000256" key="5">
    <source>
        <dbReference type="ARBA" id="ARBA00023136"/>
    </source>
</evidence>
<keyword evidence="2" id="KW-1003">Cell membrane</keyword>
<feature type="transmembrane region" description="Helical" evidence="6">
    <location>
        <begin position="217"/>
        <end position="241"/>
    </location>
</feature>
<feature type="transmembrane region" description="Helical" evidence="6">
    <location>
        <begin position="247"/>
        <end position="269"/>
    </location>
</feature>
<keyword evidence="4 6" id="KW-1133">Transmembrane helix</keyword>
<feature type="transmembrane region" description="Helical" evidence="6">
    <location>
        <begin position="290"/>
        <end position="308"/>
    </location>
</feature>
<dbReference type="eggNOG" id="COG0658">
    <property type="taxonomic scope" value="Bacteria"/>
</dbReference>
<dbReference type="STRING" id="469381.Dpep_0079"/>
<evidence type="ECO:0000256" key="4">
    <source>
        <dbReference type="ARBA" id="ARBA00022989"/>
    </source>
</evidence>
<dbReference type="NCBIfam" id="TIGR00360">
    <property type="entry name" value="ComEC_N-term"/>
    <property type="match status" value="1"/>
</dbReference>
<dbReference type="Pfam" id="PF03772">
    <property type="entry name" value="Competence"/>
    <property type="match status" value="1"/>
</dbReference>
<keyword evidence="9" id="KW-1185">Reference proteome</keyword>
<proteinExistence type="predicted"/>
<sequence>MDLLAEAPAVPVLLSLCLSLPWSSRLSPIVMGAIAALFALGSLMVLSVKWDKRRYVMAVLVTTISFVVAFYCSVRLDGNSPSGPIDSTGIVVAERSWGRGRAMVIDTSEGRFVAKVPAIRSSLEGAELDLSGEVVPLRGARDKGGFDERLYWLARGVSGELIVRKSIDRGRSFSLGSLRSNLRRRILLRLPPLTRGYLLASLLGGRDPELERSHRRWGTAHLLAVSGFHVGVVAALTWVVFRRLRLAWLFVSAVVWLYVLLAGGAASSVRAALMIQLATLGPAIGRPSSGVNSVVLAAIALLAWRPWWFWDLGWRLSVSCALVVTAMASTKGVSSWKKALAMSPLLWIVTAPIIAGTFGSVSANGLVLNLVALPVFAVLLPLAALCSLPSLLGLPGGDIFTMIPEGAFELWALGADSIPFVSVGWNPWFPALAVGVVTIVMILRFRIPIYRGGVLLLVLVSLEKLLMDFL</sequence>
<evidence type="ECO:0000256" key="6">
    <source>
        <dbReference type="SAM" id="Phobius"/>
    </source>
</evidence>
<organism evidence="8 9">
    <name type="scientific">Dethiosulfovibrio peptidovorans DSM 11002</name>
    <dbReference type="NCBI Taxonomy" id="469381"/>
    <lineage>
        <taxon>Bacteria</taxon>
        <taxon>Thermotogati</taxon>
        <taxon>Synergistota</taxon>
        <taxon>Synergistia</taxon>
        <taxon>Synergistales</taxon>
        <taxon>Dethiosulfovibrionaceae</taxon>
        <taxon>Dethiosulfovibrio</taxon>
    </lineage>
</organism>